<sequence length="40" mass="4439">MGGCAKQVEFQLCATSTQVENSTTTKPVVDLERKSYYLPD</sequence>
<dbReference type="RefSeq" id="XP_059606181.1">
    <property type="nucleotide sequence ID" value="XM_059749273.1"/>
</dbReference>
<evidence type="ECO:0000313" key="1">
    <source>
        <dbReference type="RefSeq" id="XP_059606181.1"/>
    </source>
</evidence>
<proteinExistence type="predicted"/>
<gene>
    <name evidence="1" type="ORF">An08g08970</name>
</gene>
<name>A0AAJ8C1A6_ASPNG</name>
<dbReference type="KEGG" id="ang:An08g08970"/>
<protein>
    <submittedName>
        <fullName evidence="1">Uncharacterized protein</fullName>
    </submittedName>
</protein>
<reference evidence="1" key="1">
    <citation type="submission" date="2025-02" db="EMBL/GenBank/DDBJ databases">
        <authorList>
            <consortium name="NCBI Genome Project"/>
        </authorList>
    </citation>
    <scope>NUCLEOTIDE SEQUENCE</scope>
</reference>
<dbReference type="GeneID" id="84591780"/>
<reference evidence="1" key="2">
    <citation type="submission" date="2025-08" db="UniProtKB">
        <authorList>
            <consortium name="RefSeq"/>
        </authorList>
    </citation>
    <scope>IDENTIFICATION</scope>
</reference>
<accession>A0AAJ8C1A6</accession>
<dbReference type="AlphaFoldDB" id="A0AAJ8C1A6"/>
<dbReference type="VEuPathDB" id="FungiDB:An08g08970"/>
<organism evidence="1">
    <name type="scientific">Aspergillus niger</name>
    <dbReference type="NCBI Taxonomy" id="5061"/>
    <lineage>
        <taxon>Eukaryota</taxon>
        <taxon>Fungi</taxon>
        <taxon>Dikarya</taxon>
        <taxon>Ascomycota</taxon>
        <taxon>Pezizomycotina</taxon>
        <taxon>Eurotiomycetes</taxon>
        <taxon>Eurotiomycetidae</taxon>
        <taxon>Eurotiales</taxon>
        <taxon>Aspergillaceae</taxon>
        <taxon>Aspergillus</taxon>
        <taxon>Aspergillus subgen. Circumdati</taxon>
    </lineage>
</organism>